<keyword evidence="2" id="KW-0195">Cyclin</keyword>
<comment type="caution">
    <text evidence="6">The sequence shown here is derived from an EMBL/GenBank/DDBJ whole genome shotgun (WGS) entry which is preliminary data.</text>
</comment>
<dbReference type="Gene3D" id="1.10.472.10">
    <property type="entry name" value="Cyclin-like"/>
    <property type="match status" value="1"/>
</dbReference>
<evidence type="ECO:0000313" key="6">
    <source>
        <dbReference type="EMBL" id="KAE9452257.1"/>
    </source>
</evidence>
<accession>A0A6A4LC08</accession>
<dbReference type="InterPro" id="IPR048258">
    <property type="entry name" value="Cyclins_cyclin-box"/>
</dbReference>
<feature type="region of interest" description="Disordered" evidence="4">
    <location>
        <begin position="73"/>
        <end position="111"/>
    </location>
</feature>
<dbReference type="Pfam" id="PF00134">
    <property type="entry name" value="Cyclin_N"/>
    <property type="match status" value="1"/>
</dbReference>
<gene>
    <name evidence="6" type="ORF">C3L33_15842</name>
</gene>
<protein>
    <recommendedName>
        <fullName evidence="5">Cyclin N-terminal domain-containing protein</fullName>
    </recommendedName>
</protein>
<dbReference type="Proteomes" id="UP000428333">
    <property type="component" value="Linkage Group LG09"/>
</dbReference>
<evidence type="ECO:0000256" key="1">
    <source>
        <dbReference type="ARBA" id="ARBA00022618"/>
    </source>
</evidence>
<feature type="domain" description="Cyclin N-terminal" evidence="5">
    <location>
        <begin position="311"/>
        <end position="396"/>
    </location>
</feature>
<evidence type="ECO:0000256" key="4">
    <source>
        <dbReference type="SAM" id="MobiDB-lite"/>
    </source>
</evidence>
<dbReference type="InterPro" id="IPR036915">
    <property type="entry name" value="Cyclin-like_sf"/>
</dbReference>
<proteinExistence type="predicted"/>
<dbReference type="EMBL" id="QEFC01002432">
    <property type="protein sequence ID" value="KAE9452257.1"/>
    <property type="molecule type" value="Genomic_DNA"/>
</dbReference>
<dbReference type="FunFam" id="1.10.472.10:FF:000001">
    <property type="entry name" value="G2/mitotic-specific cyclin"/>
    <property type="match status" value="1"/>
</dbReference>
<dbReference type="InterPro" id="IPR006671">
    <property type="entry name" value="Cyclin_N"/>
</dbReference>
<reference evidence="6 7" key="1">
    <citation type="journal article" date="2019" name="Genome Biol. Evol.">
        <title>The Rhododendron genome and chromosomal organization provide insight into shared whole-genome duplications across the heath family (Ericaceae).</title>
        <authorList>
            <person name="Soza V.L."/>
            <person name="Lindsley D."/>
            <person name="Waalkes A."/>
            <person name="Ramage E."/>
            <person name="Patwardhan R.P."/>
            <person name="Burton J.N."/>
            <person name="Adey A."/>
            <person name="Kumar A."/>
            <person name="Qiu R."/>
            <person name="Shendure J."/>
            <person name="Hall B."/>
        </authorList>
    </citation>
    <scope>NUCLEOTIDE SEQUENCE [LARGE SCALE GENOMIC DNA]</scope>
    <source>
        <strain evidence="6">RSF 1966-606</strain>
    </source>
</reference>
<keyword evidence="1" id="KW-0132">Cell division</keyword>
<organism evidence="6 7">
    <name type="scientific">Rhododendron williamsianum</name>
    <dbReference type="NCBI Taxonomy" id="262921"/>
    <lineage>
        <taxon>Eukaryota</taxon>
        <taxon>Viridiplantae</taxon>
        <taxon>Streptophyta</taxon>
        <taxon>Embryophyta</taxon>
        <taxon>Tracheophyta</taxon>
        <taxon>Spermatophyta</taxon>
        <taxon>Magnoliopsida</taxon>
        <taxon>eudicotyledons</taxon>
        <taxon>Gunneridae</taxon>
        <taxon>Pentapetalae</taxon>
        <taxon>asterids</taxon>
        <taxon>Ericales</taxon>
        <taxon>Ericaceae</taxon>
        <taxon>Ericoideae</taxon>
        <taxon>Rhodoreae</taxon>
        <taxon>Rhododendron</taxon>
    </lineage>
</organism>
<dbReference type="InterPro" id="IPR039361">
    <property type="entry name" value="Cyclin"/>
</dbReference>
<dbReference type="AlphaFoldDB" id="A0A6A4LC08"/>
<keyword evidence="3" id="KW-0131">Cell cycle</keyword>
<keyword evidence="7" id="KW-1185">Reference proteome</keyword>
<name>A0A6A4LC08_9ERIC</name>
<evidence type="ECO:0000313" key="7">
    <source>
        <dbReference type="Proteomes" id="UP000428333"/>
    </source>
</evidence>
<dbReference type="PANTHER" id="PTHR10177">
    <property type="entry name" value="CYCLINS"/>
    <property type="match status" value="1"/>
</dbReference>
<dbReference type="OrthoDB" id="5590282at2759"/>
<evidence type="ECO:0000259" key="5">
    <source>
        <dbReference type="Pfam" id="PF00134"/>
    </source>
</evidence>
<dbReference type="GO" id="GO:0051301">
    <property type="term" value="P:cell division"/>
    <property type="evidence" value="ECO:0007669"/>
    <property type="project" value="UniProtKB-KW"/>
</dbReference>
<sequence>MGREEYQSDVNVPLLHSINAVRCKETLWLTRGCNGRDQQYKKLFNKLYSMNKENGTAAKFGEPTVRITRARAKGLSISEGLPPPRPSRKHDQKPTLQQNSKRPASDENKSSISLTSCFQHKKRAVLKDVTNVFCDPHVNCINAVRVQFSKQANKGIGKKTAKVAPAIFMENSCVQEDAEANITEEICTVENKETHEAILPVDLKENLTNGQTKPIDTREVGEASMILVKQTSNKHTCPKAFSIKVTLDELVFPDSQFTNEKTYHQIKGRNNKLGGKLCENLEASTSLESLQIADVDSNHKDPLMCSLYAPDIYSNLRVTELDRRPSVNYMEILQREITPGMRGVLIDWLVEVSEEYRLVPDTLYLTVNIVDRFLSQNHIEKQRLQLLGVTSMLIAS</sequence>
<evidence type="ECO:0000256" key="3">
    <source>
        <dbReference type="ARBA" id="ARBA00023306"/>
    </source>
</evidence>
<dbReference type="SUPFAM" id="SSF47954">
    <property type="entry name" value="Cyclin-like"/>
    <property type="match status" value="1"/>
</dbReference>
<evidence type="ECO:0000256" key="2">
    <source>
        <dbReference type="ARBA" id="ARBA00023127"/>
    </source>
</evidence>
<feature type="non-terminal residue" evidence="6">
    <location>
        <position position="1"/>
    </location>
</feature>
<dbReference type="PROSITE" id="PS00292">
    <property type="entry name" value="CYCLINS"/>
    <property type="match status" value="1"/>
</dbReference>